<evidence type="ECO:0000256" key="2">
    <source>
        <dbReference type="SAM" id="Phobius"/>
    </source>
</evidence>
<dbReference type="InterPro" id="IPR013968">
    <property type="entry name" value="PKS_KR"/>
</dbReference>
<dbReference type="PANTHER" id="PTHR47534">
    <property type="entry name" value="YALI0E05731P"/>
    <property type="match status" value="1"/>
</dbReference>
<dbReference type="Gene3D" id="3.40.50.720">
    <property type="entry name" value="NAD(P)-binding Rossmann-like Domain"/>
    <property type="match status" value="1"/>
</dbReference>
<keyword evidence="2" id="KW-0812">Transmembrane</keyword>
<dbReference type="PANTHER" id="PTHR47534:SF3">
    <property type="entry name" value="ALCOHOL DEHYDROGENASE-LIKE C-TERMINAL DOMAIN-CONTAINING PROTEIN"/>
    <property type="match status" value="1"/>
</dbReference>
<evidence type="ECO:0000313" key="5">
    <source>
        <dbReference type="Proteomes" id="UP001437256"/>
    </source>
</evidence>
<protein>
    <recommendedName>
        <fullName evidence="3">Ketoreductase (KR) domain-containing protein</fullName>
    </recommendedName>
</protein>
<comment type="caution">
    <text evidence="4">The sequence shown here is derived from an EMBL/GenBank/DDBJ whole genome shotgun (WGS) entry which is preliminary data.</text>
</comment>
<proteinExistence type="predicted"/>
<keyword evidence="1" id="KW-0560">Oxidoreductase</keyword>
<feature type="domain" description="Ketoreductase (KR)" evidence="3">
    <location>
        <begin position="52"/>
        <end position="124"/>
    </location>
</feature>
<dbReference type="InterPro" id="IPR052228">
    <property type="entry name" value="Sec_Metab_Biosynth_Oxidored"/>
</dbReference>
<evidence type="ECO:0000259" key="3">
    <source>
        <dbReference type="Pfam" id="PF08659"/>
    </source>
</evidence>
<organism evidence="4 5">
    <name type="scientific">Marasmius tenuissimus</name>
    <dbReference type="NCBI Taxonomy" id="585030"/>
    <lineage>
        <taxon>Eukaryota</taxon>
        <taxon>Fungi</taxon>
        <taxon>Dikarya</taxon>
        <taxon>Basidiomycota</taxon>
        <taxon>Agaricomycotina</taxon>
        <taxon>Agaricomycetes</taxon>
        <taxon>Agaricomycetidae</taxon>
        <taxon>Agaricales</taxon>
        <taxon>Marasmiineae</taxon>
        <taxon>Marasmiaceae</taxon>
        <taxon>Marasmius</taxon>
    </lineage>
</organism>
<dbReference type="Pfam" id="PF08659">
    <property type="entry name" value="KR"/>
    <property type="match status" value="1"/>
</dbReference>
<keyword evidence="2" id="KW-0472">Membrane</keyword>
<dbReference type="Proteomes" id="UP001437256">
    <property type="component" value="Unassembled WGS sequence"/>
</dbReference>
<accession>A0ABR2ZGK2</accession>
<sequence length="126" mass="13508">MAKDKLGGSLVFIFIIVTITIFQVLYTQCRPPQPNRHPVPHSFALSYLLVGIFVGGTSGIGQGMADAFADHTEGNAHIVIVGRNKAAAEGIIANFPQPSSSEAKHGFVRCDVTLMENVQKATTELL</sequence>
<dbReference type="SUPFAM" id="SSF51735">
    <property type="entry name" value="NAD(P)-binding Rossmann-fold domains"/>
    <property type="match status" value="1"/>
</dbReference>
<gene>
    <name evidence="4" type="ORF">AAF712_012390</name>
</gene>
<reference evidence="4 5" key="1">
    <citation type="submission" date="2024-05" db="EMBL/GenBank/DDBJ databases">
        <title>A draft genome resource for the thread blight pathogen Marasmius tenuissimus strain MS-2.</title>
        <authorList>
            <person name="Yulfo-Soto G.E."/>
            <person name="Baruah I.K."/>
            <person name="Amoako-Attah I."/>
            <person name="Bukari Y."/>
            <person name="Meinhardt L.W."/>
            <person name="Bailey B.A."/>
            <person name="Cohen S.P."/>
        </authorList>
    </citation>
    <scope>NUCLEOTIDE SEQUENCE [LARGE SCALE GENOMIC DNA]</scope>
    <source>
        <strain evidence="4 5">MS-2</strain>
    </source>
</reference>
<dbReference type="InterPro" id="IPR036291">
    <property type="entry name" value="NAD(P)-bd_dom_sf"/>
</dbReference>
<evidence type="ECO:0000256" key="1">
    <source>
        <dbReference type="ARBA" id="ARBA00023002"/>
    </source>
</evidence>
<feature type="transmembrane region" description="Helical" evidence="2">
    <location>
        <begin position="6"/>
        <end position="26"/>
    </location>
</feature>
<name>A0ABR2ZGK2_9AGAR</name>
<dbReference type="EMBL" id="JBBXMP010000160">
    <property type="protein sequence ID" value="KAL0060797.1"/>
    <property type="molecule type" value="Genomic_DNA"/>
</dbReference>
<evidence type="ECO:0000313" key="4">
    <source>
        <dbReference type="EMBL" id="KAL0060797.1"/>
    </source>
</evidence>
<keyword evidence="5" id="KW-1185">Reference proteome</keyword>
<keyword evidence="2" id="KW-1133">Transmembrane helix</keyword>